<proteinExistence type="predicted"/>
<protein>
    <submittedName>
        <fullName evidence="1">Uncharacterized protein</fullName>
    </submittedName>
</protein>
<sequence>MNINKLKEAERTFFMEYPQGFDTPEMVEMSKKHKMDKLVDFAKESFKPSAFNQVEETAENMVKMVTRSSMVSLFEKPKFRDAVRGMRIDNKKILVAGLKELIHGDEEKGFNQLLDILSEYKLAKWTLLTVFRCYYYPDKDLLFKPTTVKNVIKKYELEGLTYKPRPSYDFFVTYRENINAMKQQVDASLAPNNAAFSGFLMMTMGTE</sequence>
<accession>A0A8J8MPW5</accession>
<name>A0A8J8MPW5_9FIRM</name>
<reference evidence="1" key="1">
    <citation type="submission" date="2020-07" db="EMBL/GenBank/DDBJ databases">
        <title>Vallitalea pronyensis genome.</title>
        <authorList>
            <person name="Postec A."/>
        </authorList>
    </citation>
    <scope>NUCLEOTIDE SEQUENCE</scope>
    <source>
        <strain evidence="1">FatNI3</strain>
    </source>
</reference>
<dbReference type="KEGG" id="vpy:HZI73_24250"/>
<evidence type="ECO:0000313" key="1">
    <source>
        <dbReference type="EMBL" id="QUI25218.1"/>
    </source>
</evidence>
<dbReference type="AlphaFoldDB" id="A0A8J8MPW5"/>
<keyword evidence="2" id="KW-1185">Reference proteome</keyword>
<dbReference type="RefSeq" id="WP_212695917.1">
    <property type="nucleotide sequence ID" value="NZ_CP058649.1"/>
</dbReference>
<gene>
    <name evidence="1" type="ORF">HZI73_24250</name>
</gene>
<organism evidence="1 2">
    <name type="scientific">Vallitalea pronyensis</name>
    <dbReference type="NCBI Taxonomy" id="1348613"/>
    <lineage>
        <taxon>Bacteria</taxon>
        <taxon>Bacillati</taxon>
        <taxon>Bacillota</taxon>
        <taxon>Clostridia</taxon>
        <taxon>Lachnospirales</taxon>
        <taxon>Vallitaleaceae</taxon>
        <taxon>Vallitalea</taxon>
    </lineage>
</organism>
<dbReference type="EMBL" id="CP058649">
    <property type="protein sequence ID" value="QUI25218.1"/>
    <property type="molecule type" value="Genomic_DNA"/>
</dbReference>
<dbReference type="Proteomes" id="UP000683246">
    <property type="component" value="Chromosome"/>
</dbReference>
<evidence type="ECO:0000313" key="2">
    <source>
        <dbReference type="Proteomes" id="UP000683246"/>
    </source>
</evidence>